<feature type="transmembrane region" description="Helical" evidence="17">
    <location>
        <begin position="233"/>
        <end position="252"/>
    </location>
</feature>
<accession>A0A8S1H3N2</accession>
<sequence>MNDLLAGYVKEERPVLDSNKPVVVTLGIALQQIINLNEKEEQLEVNAWLKFAWHDENLRWEPTIYENVTDLRHPADTLWQPDILLYNSVDSEFDSTYRVNLVNYHNGLINWVPPGIFKVSCKLDIYWFPFDEQTCFFKFGSWSFSRDKIELQVGDFDFSEFIPNGEWIILGHKANITVKQYECCPEKYEDVTFTLHLRRRTLYYAFNLIMPVMLTMVLVVLGFTVSPETCEKIGLQISVSLAIMIFLTMMHAQTPQTSEAVPLLGVFFHICNAISVLATSFTVYVQSYHFRNHQVQHRMGFWMRYTLLEWAPWFLRMKMPKRENTLETLKQSWSERKRRDSDARTAFEYTDGTSKLMQTMGTAMQQNFESLVFHVKHVQRPEENRNVERLRVLQKIYEHVKMIREHDDDSEEDRHVALEWRFAAIVVDRLALFAFTIIICIATAVIVIRAPYFFA</sequence>
<evidence type="ECO:0000256" key="12">
    <source>
        <dbReference type="ARBA" id="ARBA00023180"/>
    </source>
</evidence>
<keyword evidence="7" id="KW-0770">Synapse</keyword>
<organism evidence="20 21">
    <name type="scientific">Caenorhabditis auriculariae</name>
    <dbReference type="NCBI Taxonomy" id="2777116"/>
    <lineage>
        <taxon>Eukaryota</taxon>
        <taxon>Metazoa</taxon>
        <taxon>Ecdysozoa</taxon>
        <taxon>Nematoda</taxon>
        <taxon>Chromadorea</taxon>
        <taxon>Rhabditida</taxon>
        <taxon>Rhabditina</taxon>
        <taxon>Rhabditomorpha</taxon>
        <taxon>Rhabditoidea</taxon>
        <taxon>Rhabditidae</taxon>
        <taxon>Peloderinae</taxon>
        <taxon>Caenorhabditis</taxon>
    </lineage>
</organism>
<dbReference type="InterPro" id="IPR006201">
    <property type="entry name" value="Neur_channel"/>
</dbReference>
<keyword evidence="13" id="KW-0628">Postsynaptic cell membrane</keyword>
<keyword evidence="9 17" id="KW-0472">Membrane</keyword>
<dbReference type="CDD" id="cd19051">
    <property type="entry name" value="LGIC_TM_cation"/>
    <property type="match status" value="1"/>
</dbReference>
<dbReference type="InterPro" id="IPR036734">
    <property type="entry name" value="Neur_chan_lig-bd_sf"/>
</dbReference>
<dbReference type="GO" id="GO:0022848">
    <property type="term" value="F:acetylcholine-gated monoatomic cation-selective channel activity"/>
    <property type="evidence" value="ECO:0007669"/>
    <property type="project" value="InterPro"/>
</dbReference>
<evidence type="ECO:0000259" key="19">
    <source>
        <dbReference type="Pfam" id="PF02932"/>
    </source>
</evidence>
<dbReference type="InterPro" id="IPR036719">
    <property type="entry name" value="Neuro-gated_channel_TM_sf"/>
</dbReference>
<name>A0A8S1H3N2_9PELO</name>
<feature type="domain" description="Neurotransmitter-gated ion-channel ligand-binding" evidence="18">
    <location>
        <begin position="1"/>
        <end position="201"/>
    </location>
</feature>
<protein>
    <submittedName>
        <fullName evidence="20">Uncharacterized protein</fullName>
    </submittedName>
</protein>
<feature type="transmembrane region" description="Helical" evidence="17">
    <location>
        <begin position="202"/>
        <end position="221"/>
    </location>
</feature>
<evidence type="ECO:0000256" key="1">
    <source>
        <dbReference type="ARBA" id="ARBA00009237"/>
    </source>
</evidence>
<evidence type="ECO:0000256" key="3">
    <source>
        <dbReference type="ARBA" id="ARBA00022475"/>
    </source>
</evidence>
<keyword evidence="11" id="KW-0675">Receptor</keyword>
<evidence type="ECO:0000256" key="15">
    <source>
        <dbReference type="ARBA" id="ARBA00023303"/>
    </source>
</evidence>
<evidence type="ECO:0000256" key="16">
    <source>
        <dbReference type="ARBA" id="ARBA00034104"/>
    </source>
</evidence>
<dbReference type="InterPro" id="IPR038050">
    <property type="entry name" value="Neuro_actylchol_rec"/>
</dbReference>
<evidence type="ECO:0000256" key="13">
    <source>
        <dbReference type="ARBA" id="ARBA00023257"/>
    </source>
</evidence>
<dbReference type="PRINTS" id="PR00252">
    <property type="entry name" value="NRIONCHANNEL"/>
</dbReference>
<comment type="similarity">
    <text evidence="1">Belongs to the ligand-gated ion channel (TC 1.A.9) family. Acetylcholine receptor (TC 1.A.9.1) subfamily.</text>
</comment>
<dbReference type="Pfam" id="PF02932">
    <property type="entry name" value="Neur_chan_memb"/>
    <property type="match status" value="1"/>
</dbReference>
<dbReference type="PRINTS" id="PR00254">
    <property type="entry name" value="NICOTINICR"/>
</dbReference>
<dbReference type="NCBIfam" id="TIGR00860">
    <property type="entry name" value="LIC"/>
    <property type="match status" value="1"/>
</dbReference>
<reference evidence="20" key="1">
    <citation type="submission" date="2020-10" db="EMBL/GenBank/DDBJ databases">
        <authorList>
            <person name="Kikuchi T."/>
        </authorList>
    </citation>
    <scope>NUCLEOTIDE SEQUENCE</scope>
    <source>
        <strain evidence="20">NKZ352</strain>
    </source>
</reference>
<proteinExistence type="inferred from homology"/>
<keyword evidence="15 17" id="KW-0407">Ion channel</keyword>
<dbReference type="Gene3D" id="1.20.58.390">
    <property type="entry name" value="Neurotransmitter-gated ion-channel transmembrane domain"/>
    <property type="match status" value="2"/>
</dbReference>
<dbReference type="AlphaFoldDB" id="A0A8S1H3N2"/>
<keyword evidence="21" id="KW-1185">Reference proteome</keyword>
<dbReference type="Gene3D" id="2.70.170.10">
    <property type="entry name" value="Neurotransmitter-gated ion-channel ligand-binding domain"/>
    <property type="match status" value="1"/>
</dbReference>
<keyword evidence="10" id="KW-1015">Disulfide bond</keyword>
<evidence type="ECO:0000256" key="5">
    <source>
        <dbReference type="ARBA" id="ARBA00022729"/>
    </source>
</evidence>
<feature type="transmembrane region" description="Helical" evidence="17">
    <location>
        <begin position="430"/>
        <end position="454"/>
    </location>
</feature>
<evidence type="ECO:0000313" key="20">
    <source>
        <dbReference type="EMBL" id="CAD6190041.1"/>
    </source>
</evidence>
<gene>
    <name evidence="20" type="ORF">CAUJ_LOCUS5960</name>
</gene>
<dbReference type="OrthoDB" id="5975154at2759"/>
<dbReference type="GO" id="GO:0045211">
    <property type="term" value="C:postsynaptic membrane"/>
    <property type="evidence" value="ECO:0007669"/>
    <property type="project" value="UniProtKB-SubCell"/>
</dbReference>
<evidence type="ECO:0000256" key="11">
    <source>
        <dbReference type="ARBA" id="ARBA00023170"/>
    </source>
</evidence>
<keyword evidence="8 17" id="KW-0406">Ion transport</keyword>
<evidence type="ECO:0000256" key="2">
    <source>
        <dbReference type="ARBA" id="ARBA00022448"/>
    </source>
</evidence>
<keyword evidence="6 17" id="KW-1133">Transmembrane helix</keyword>
<dbReference type="CDD" id="cd18997">
    <property type="entry name" value="LGIC_ECD_nAChR"/>
    <property type="match status" value="1"/>
</dbReference>
<evidence type="ECO:0000256" key="8">
    <source>
        <dbReference type="ARBA" id="ARBA00023065"/>
    </source>
</evidence>
<evidence type="ECO:0000259" key="18">
    <source>
        <dbReference type="Pfam" id="PF02931"/>
    </source>
</evidence>
<keyword evidence="2 17" id="KW-0813">Transport</keyword>
<dbReference type="InterPro" id="IPR006029">
    <property type="entry name" value="Neurotrans-gated_channel_TM"/>
</dbReference>
<keyword evidence="4 17" id="KW-0812">Transmembrane</keyword>
<evidence type="ECO:0000256" key="17">
    <source>
        <dbReference type="RuleBase" id="RU000687"/>
    </source>
</evidence>
<evidence type="ECO:0000256" key="14">
    <source>
        <dbReference type="ARBA" id="ARBA00023286"/>
    </source>
</evidence>
<comment type="caution">
    <text evidence="20">The sequence shown here is derived from an EMBL/GenBank/DDBJ whole genome shotgun (WGS) entry which is preliminary data.</text>
</comment>
<dbReference type="SUPFAM" id="SSF63712">
    <property type="entry name" value="Nicotinic receptor ligand binding domain-like"/>
    <property type="match status" value="1"/>
</dbReference>
<dbReference type="PANTHER" id="PTHR18945">
    <property type="entry name" value="NEUROTRANSMITTER GATED ION CHANNEL"/>
    <property type="match status" value="1"/>
</dbReference>
<dbReference type="SUPFAM" id="SSF90112">
    <property type="entry name" value="Neurotransmitter-gated ion-channel transmembrane pore"/>
    <property type="match status" value="1"/>
</dbReference>
<dbReference type="PROSITE" id="PS00236">
    <property type="entry name" value="NEUROTR_ION_CHANNEL"/>
    <property type="match status" value="1"/>
</dbReference>
<feature type="transmembrane region" description="Helical" evidence="17">
    <location>
        <begin position="264"/>
        <end position="287"/>
    </location>
</feature>
<feature type="domain" description="Neurotransmitter-gated ion-channel transmembrane" evidence="19">
    <location>
        <begin position="208"/>
        <end position="446"/>
    </location>
</feature>
<dbReference type="InterPro" id="IPR006202">
    <property type="entry name" value="Neur_chan_lig-bd"/>
</dbReference>
<comment type="subcellular location">
    <subcellularLocation>
        <location evidence="16">Postsynaptic cell membrane</location>
        <topology evidence="16">Multi-pass membrane protein</topology>
    </subcellularLocation>
</comment>
<dbReference type="Proteomes" id="UP000835052">
    <property type="component" value="Unassembled WGS sequence"/>
</dbReference>
<evidence type="ECO:0000256" key="9">
    <source>
        <dbReference type="ARBA" id="ARBA00023136"/>
    </source>
</evidence>
<evidence type="ECO:0000256" key="10">
    <source>
        <dbReference type="ARBA" id="ARBA00023157"/>
    </source>
</evidence>
<keyword evidence="3" id="KW-1003">Cell membrane</keyword>
<keyword evidence="5" id="KW-0732">Signal</keyword>
<dbReference type="FunFam" id="2.70.170.10:FF:000016">
    <property type="entry name" value="Nicotinic acetylcholine receptor subunit"/>
    <property type="match status" value="1"/>
</dbReference>
<evidence type="ECO:0000256" key="4">
    <source>
        <dbReference type="ARBA" id="ARBA00022692"/>
    </source>
</evidence>
<dbReference type="EMBL" id="CAJGYM010000013">
    <property type="protein sequence ID" value="CAD6190041.1"/>
    <property type="molecule type" value="Genomic_DNA"/>
</dbReference>
<keyword evidence="14" id="KW-1071">Ligand-gated ion channel</keyword>
<dbReference type="InterPro" id="IPR018000">
    <property type="entry name" value="Neurotransmitter_ion_chnl_CS"/>
</dbReference>
<dbReference type="InterPro" id="IPR002394">
    <property type="entry name" value="Nicotinic_acetylcholine_rcpt"/>
</dbReference>
<evidence type="ECO:0000313" key="21">
    <source>
        <dbReference type="Proteomes" id="UP000835052"/>
    </source>
</evidence>
<evidence type="ECO:0000256" key="7">
    <source>
        <dbReference type="ARBA" id="ARBA00023018"/>
    </source>
</evidence>
<evidence type="ECO:0000256" key="6">
    <source>
        <dbReference type="ARBA" id="ARBA00022989"/>
    </source>
</evidence>
<keyword evidence="12" id="KW-0325">Glycoprotein</keyword>
<dbReference type="GO" id="GO:0004888">
    <property type="term" value="F:transmembrane signaling receptor activity"/>
    <property type="evidence" value="ECO:0007669"/>
    <property type="project" value="InterPro"/>
</dbReference>
<dbReference type="Pfam" id="PF02931">
    <property type="entry name" value="Neur_chan_LBD"/>
    <property type="match status" value="1"/>
</dbReference>